<proteinExistence type="predicted"/>
<dbReference type="InterPro" id="IPR013149">
    <property type="entry name" value="ADH-like_C"/>
</dbReference>
<evidence type="ECO:0000313" key="4">
    <source>
        <dbReference type="Proteomes" id="UP000321523"/>
    </source>
</evidence>
<sequence length="347" mass="37708">MSERQNTRVLLAERPVNRAPVESDFRVERGAMPEPGEGEVLIRNLFLSLDPYMRGRMSAAKSYAEPVAIGGVMAGEAVGRVVSSRHPGCQPGDLVLAHTGWQEYAAVPGERVTKVDPDLAQPSHYLGVLGMPGMTAYCALLYLGEPQPGQTVLVSAASGAVGQVVGQIAKIRGCRVVGVAGSDEKVAYVRDELGFDAALNYKKPDGSPKDFEALSQEIAALCPDGINIYFDNVGGLVHDAALANIAQFGRIIVCGTISVYNELEKQDIGRRWMRQLLVKRARMEGFLVFDHAHRTEEFRQTMAAWLREGRIVFREDVAEGIEAAPRAFIGMLSGANRGKQLVRTGQE</sequence>
<evidence type="ECO:0000313" key="3">
    <source>
        <dbReference type="EMBL" id="GEO42418.1"/>
    </source>
</evidence>
<evidence type="ECO:0000256" key="1">
    <source>
        <dbReference type="ARBA" id="ARBA00023002"/>
    </source>
</evidence>
<dbReference type="InterPro" id="IPR020843">
    <property type="entry name" value="ER"/>
</dbReference>
<accession>A0A512E106</accession>
<dbReference type="SUPFAM" id="SSF50129">
    <property type="entry name" value="GroES-like"/>
    <property type="match status" value="1"/>
</dbReference>
<dbReference type="AlphaFoldDB" id="A0A512E106"/>
<dbReference type="EMBL" id="BJYZ01000041">
    <property type="protein sequence ID" value="GEO42418.1"/>
    <property type="molecule type" value="Genomic_DNA"/>
</dbReference>
<dbReference type="Pfam" id="PF00107">
    <property type="entry name" value="ADH_zinc_N"/>
    <property type="match status" value="1"/>
</dbReference>
<dbReference type="SUPFAM" id="SSF51735">
    <property type="entry name" value="NAD(P)-binding Rossmann-fold domains"/>
    <property type="match status" value="1"/>
</dbReference>
<dbReference type="InterPro" id="IPR045010">
    <property type="entry name" value="MDR_fam"/>
</dbReference>
<reference evidence="3 4" key="1">
    <citation type="submission" date="2019-07" db="EMBL/GenBank/DDBJ databases">
        <title>Whole genome shotgun sequence of Skermanella aerolata NBRC 106429.</title>
        <authorList>
            <person name="Hosoyama A."/>
            <person name="Uohara A."/>
            <person name="Ohji S."/>
            <person name="Ichikawa N."/>
        </authorList>
    </citation>
    <scope>NUCLEOTIDE SEQUENCE [LARGE SCALE GENOMIC DNA]</scope>
    <source>
        <strain evidence="3 4">NBRC 106429</strain>
    </source>
</reference>
<name>A0A512E106_9PROT</name>
<dbReference type="GO" id="GO:0016628">
    <property type="term" value="F:oxidoreductase activity, acting on the CH-CH group of donors, NAD or NADP as acceptor"/>
    <property type="evidence" value="ECO:0007669"/>
    <property type="project" value="InterPro"/>
</dbReference>
<dbReference type="RefSeq" id="WP_044435411.1">
    <property type="nucleotide sequence ID" value="NZ_BJYZ01000041.1"/>
</dbReference>
<dbReference type="FunFam" id="3.40.50.720:FF:000121">
    <property type="entry name" value="Prostaglandin reductase 2"/>
    <property type="match status" value="1"/>
</dbReference>
<dbReference type="Proteomes" id="UP000321523">
    <property type="component" value="Unassembled WGS sequence"/>
</dbReference>
<dbReference type="Gene3D" id="3.90.180.10">
    <property type="entry name" value="Medium-chain alcohol dehydrogenases, catalytic domain"/>
    <property type="match status" value="1"/>
</dbReference>
<dbReference type="InterPro" id="IPR041694">
    <property type="entry name" value="ADH_N_2"/>
</dbReference>
<dbReference type="Gene3D" id="3.40.50.720">
    <property type="entry name" value="NAD(P)-binding Rossmann-like Domain"/>
    <property type="match status" value="1"/>
</dbReference>
<keyword evidence="1" id="KW-0560">Oxidoreductase</keyword>
<dbReference type="Pfam" id="PF16884">
    <property type="entry name" value="ADH_N_2"/>
    <property type="match status" value="1"/>
</dbReference>
<dbReference type="InterPro" id="IPR036291">
    <property type="entry name" value="NAD(P)-bd_dom_sf"/>
</dbReference>
<feature type="domain" description="Enoyl reductase (ER)" evidence="2">
    <location>
        <begin position="22"/>
        <end position="342"/>
    </location>
</feature>
<dbReference type="PANTHER" id="PTHR43205:SF7">
    <property type="entry name" value="PROSTAGLANDIN REDUCTASE 1"/>
    <property type="match status" value="1"/>
</dbReference>
<gene>
    <name evidence="3" type="ORF">SAE02_65660</name>
</gene>
<keyword evidence="4" id="KW-1185">Reference proteome</keyword>
<dbReference type="PANTHER" id="PTHR43205">
    <property type="entry name" value="PROSTAGLANDIN REDUCTASE"/>
    <property type="match status" value="1"/>
</dbReference>
<dbReference type="OrthoDB" id="9805663at2"/>
<comment type="caution">
    <text evidence="3">The sequence shown here is derived from an EMBL/GenBank/DDBJ whole genome shotgun (WGS) entry which is preliminary data.</text>
</comment>
<dbReference type="SMART" id="SM00829">
    <property type="entry name" value="PKS_ER"/>
    <property type="match status" value="1"/>
</dbReference>
<dbReference type="CDD" id="cd05288">
    <property type="entry name" value="PGDH"/>
    <property type="match status" value="1"/>
</dbReference>
<organism evidence="3 4">
    <name type="scientific">Skermanella aerolata</name>
    <dbReference type="NCBI Taxonomy" id="393310"/>
    <lineage>
        <taxon>Bacteria</taxon>
        <taxon>Pseudomonadati</taxon>
        <taxon>Pseudomonadota</taxon>
        <taxon>Alphaproteobacteria</taxon>
        <taxon>Rhodospirillales</taxon>
        <taxon>Azospirillaceae</taxon>
        <taxon>Skermanella</taxon>
    </lineage>
</organism>
<evidence type="ECO:0000259" key="2">
    <source>
        <dbReference type="SMART" id="SM00829"/>
    </source>
</evidence>
<dbReference type="InterPro" id="IPR011032">
    <property type="entry name" value="GroES-like_sf"/>
</dbReference>
<protein>
    <submittedName>
        <fullName evidence="3">NADP-dependent oxidoreductase</fullName>
    </submittedName>
</protein>